<name>A0ABW9E8S7_9BURK</name>
<dbReference type="Gene3D" id="3.40.47.10">
    <property type="match status" value="1"/>
</dbReference>
<dbReference type="Pfam" id="PF22691">
    <property type="entry name" value="Thiolase_C_1"/>
    <property type="match status" value="1"/>
</dbReference>
<evidence type="ECO:0000259" key="1">
    <source>
        <dbReference type="Pfam" id="PF22691"/>
    </source>
</evidence>
<dbReference type="PIRSF" id="PIRSF000429">
    <property type="entry name" value="Ac-CoA_Ac_transf"/>
    <property type="match status" value="1"/>
</dbReference>
<accession>A0ABW9E8S7</accession>
<sequence>MKRSVAVIGVGRSDWRGEDARVRAGEKPHDAHGYAALALRAALVDAGVDRGAIDGLIVGPNVAYERMGEILGINPRWGSQAGDAGQALAQACSAIESGYAEVIAVIHGTDQRSAGAQYGGANAVSGNRFLAYVYHAPWGFTSQGALYALMFQRYRHLYGFDEASLGAVAVAQRVAAMLNQHALLHKPLSIDDYLASAYLCEPLRYPDYCLVNDGGAALIVAEAGVARSLSRSLSHHPAFILGLGRADINSDSTSLQPRLIDFYRPAQQIAGQASFDMAGLGPTDMDVLQVYDSFSLHVPLALEGYGYCEPGEAARFIADTGISLAGGLPINTSGGHLAESYMHGWNHQIEAVCQLRGNCDARQVSDCRFVHYCSDVSGKAVSIVYGHSDN</sequence>
<keyword evidence="3" id="KW-1185">Reference proteome</keyword>
<evidence type="ECO:0000313" key="2">
    <source>
        <dbReference type="EMBL" id="MFM0642501.1"/>
    </source>
</evidence>
<evidence type="ECO:0000313" key="3">
    <source>
        <dbReference type="Proteomes" id="UP001629432"/>
    </source>
</evidence>
<reference evidence="2 3" key="1">
    <citation type="journal article" date="2024" name="Chem. Sci.">
        <title>Discovery of megapolipeptins by genome mining of a Burkholderiales bacteria collection.</title>
        <authorList>
            <person name="Paulo B.S."/>
            <person name="Recchia M.J.J."/>
            <person name="Lee S."/>
            <person name="Fergusson C.H."/>
            <person name="Romanowski S.B."/>
            <person name="Hernandez A."/>
            <person name="Krull N."/>
            <person name="Liu D.Y."/>
            <person name="Cavanagh H."/>
            <person name="Bos A."/>
            <person name="Gray C.A."/>
            <person name="Murphy B.T."/>
            <person name="Linington R.G."/>
            <person name="Eustaquio A.S."/>
        </authorList>
    </citation>
    <scope>NUCLEOTIDE SEQUENCE [LARGE SCALE GENOMIC DNA]</scope>
    <source>
        <strain evidence="2 3">RL17-338-BIC-A</strain>
    </source>
</reference>
<feature type="domain" description="Thiolase C-terminal" evidence="1">
    <location>
        <begin position="262"/>
        <end position="369"/>
    </location>
</feature>
<organism evidence="2 3">
    <name type="scientific">Paraburkholderia metrosideri</name>
    <dbReference type="NCBI Taxonomy" id="580937"/>
    <lineage>
        <taxon>Bacteria</taxon>
        <taxon>Pseudomonadati</taxon>
        <taxon>Pseudomonadota</taxon>
        <taxon>Betaproteobacteria</taxon>
        <taxon>Burkholderiales</taxon>
        <taxon>Burkholderiaceae</taxon>
        <taxon>Paraburkholderia</taxon>
    </lineage>
</organism>
<dbReference type="SUPFAM" id="SSF53901">
    <property type="entry name" value="Thiolase-like"/>
    <property type="match status" value="2"/>
</dbReference>
<gene>
    <name evidence="2" type="ORF">PQQ63_38155</name>
</gene>
<dbReference type="PANTHER" id="PTHR42870:SF1">
    <property type="entry name" value="NON-SPECIFIC LIPID-TRANSFER PROTEIN-LIKE 2"/>
    <property type="match status" value="1"/>
</dbReference>
<comment type="caution">
    <text evidence="2">The sequence shown here is derived from an EMBL/GenBank/DDBJ whole genome shotgun (WGS) entry which is preliminary data.</text>
</comment>
<dbReference type="RefSeq" id="WP_408241975.1">
    <property type="nucleotide sequence ID" value="NZ_JAQQCF010000079.1"/>
</dbReference>
<proteinExistence type="predicted"/>
<dbReference type="CDD" id="cd00829">
    <property type="entry name" value="SCP-x_thiolase"/>
    <property type="match status" value="1"/>
</dbReference>
<dbReference type="InterPro" id="IPR002155">
    <property type="entry name" value="Thiolase"/>
</dbReference>
<dbReference type="Proteomes" id="UP001629432">
    <property type="component" value="Unassembled WGS sequence"/>
</dbReference>
<dbReference type="EMBL" id="JAQQCF010000079">
    <property type="protein sequence ID" value="MFM0642501.1"/>
    <property type="molecule type" value="Genomic_DNA"/>
</dbReference>
<dbReference type="PANTHER" id="PTHR42870">
    <property type="entry name" value="ACETYL-COA C-ACETYLTRANSFERASE"/>
    <property type="match status" value="1"/>
</dbReference>
<dbReference type="InterPro" id="IPR055140">
    <property type="entry name" value="Thiolase_C_2"/>
</dbReference>
<protein>
    <submittedName>
        <fullName evidence="2">Thiolase family protein</fullName>
    </submittedName>
</protein>
<dbReference type="InterPro" id="IPR016039">
    <property type="entry name" value="Thiolase-like"/>
</dbReference>